<organism evidence="2">
    <name type="scientific">Graphocephala atropunctata</name>
    <dbReference type="NCBI Taxonomy" id="36148"/>
    <lineage>
        <taxon>Eukaryota</taxon>
        <taxon>Metazoa</taxon>
        <taxon>Ecdysozoa</taxon>
        <taxon>Arthropoda</taxon>
        <taxon>Hexapoda</taxon>
        <taxon>Insecta</taxon>
        <taxon>Pterygota</taxon>
        <taxon>Neoptera</taxon>
        <taxon>Paraneoptera</taxon>
        <taxon>Hemiptera</taxon>
        <taxon>Auchenorrhyncha</taxon>
        <taxon>Membracoidea</taxon>
        <taxon>Cicadellidae</taxon>
        <taxon>Cicadellinae</taxon>
        <taxon>Cicadellini</taxon>
        <taxon>Graphocephala</taxon>
    </lineage>
</organism>
<proteinExistence type="predicted"/>
<feature type="region of interest" description="Disordered" evidence="1">
    <location>
        <begin position="247"/>
        <end position="266"/>
    </location>
</feature>
<accession>A0A1B6M0Z1</accession>
<evidence type="ECO:0000256" key="1">
    <source>
        <dbReference type="SAM" id="MobiDB-lite"/>
    </source>
</evidence>
<dbReference type="EMBL" id="GEBQ01010385">
    <property type="protein sequence ID" value="JAT29592.1"/>
    <property type="molecule type" value="Transcribed_RNA"/>
</dbReference>
<feature type="compositionally biased region" description="Basic and acidic residues" evidence="1">
    <location>
        <begin position="257"/>
        <end position="266"/>
    </location>
</feature>
<protein>
    <submittedName>
        <fullName evidence="2">Uncharacterized protein</fullName>
    </submittedName>
</protein>
<gene>
    <name evidence="2" type="ORF">g.33420</name>
</gene>
<name>A0A1B6M0Z1_9HEMI</name>
<sequence>MTSDTAENEPNRHIRVGNDDSFDAELDLLESTLSELKETEPHCGKNLTEQYSDVKPITSISVDPTKCDILLLKKPTISQTDGGLDFKNTSVESSNLFVSSTIQHLKSADRPTSNLKDDLKDHLVNKLEQTITFHSKDCSPGCKRSLHLIHDTMNPTEVIDSNHNGHKNNGIVVSNCDSSMEDYKEVEASERNTVLTPVDLNEPEVLNLECSPIPSPGSPNVLNAVESVLEGLKNNVLVQKSIGENGSPRVEGCNVDKPNDDDHKETKSNAILTPDFIDKTSQNDNYCTESNCTVKSPALIDTSTSNQETNQVEQSSNLGLDSINLKIFVEDKKALKVETLTENIELKEVSNIYCSTPVVSKEKYTHSQDKEESLKDGTEFGYISPLDKTHTKKKMNLKRKKLGLECIEEVNECLSDIPVEKKLKLVSVSNQNVDCNSNLDDDKSSSNQCFEPPAKAILKKWQPSRFFRNYVSGSFLVLDECGECDEEDHVKSNESLESVVPDDFEVVCKSLTEELMKGSSNNVETLEKYHSQVQQENQIDNEKFDEIIQELTLNYELDEKTSLTLRSMDCSAMTEAEHMNESVENLSEAKASEYIGVTANKTGGEFNEESKSECTKTTLNIMKAECSEKLSCKEETPAQSSISKVEVYTSSKNKHGDISSAENVTSHYAGGKDMTIDEEDVLLEENTDQKKKPYEFFEFVSTDPQENEDNYNPEWQKLGQLTSDEERYKAVRDRWRSLVPPDPNRDLTCRQWRERNHKQSQNVQSANDDHQMYIDHERNQLCTAVFEMKIKKMVQEMEISRVKMYDQRQKDFTKLANVQDSEQRILRNRGGNNIDMAILNKQHLEECCQLKIRYDEELKRIRTITEEKIRILKNASDEVLLFQKFYRGVGAGDDQVCLYMTDIQVQELMETEQMLEQYSKFYQ</sequence>
<dbReference type="AlphaFoldDB" id="A0A1B6M0Z1"/>
<evidence type="ECO:0000313" key="2">
    <source>
        <dbReference type="EMBL" id="JAT29592.1"/>
    </source>
</evidence>
<reference evidence="2" key="1">
    <citation type="submission" date="2015-11" db="EMBL/GenBank/DDBJ databases">
        <title>De novo transcriptome assembly of four potential Pierce s Disease insect vectors from Arizona vineyards.</title>
        <authorList>
            <person name="Tassone E.E."/>
        </authorList>
    </citation>
    <scope>NUCLEOTIDE SEQUENCE</scope>
</reference>